<reference evidence="1" key="1">
    <citation type="submission" date="2014-12" db="EMBL/GenBank/DDBJ databases">
        <title>Parallel Evolution in Life History Adaptation Evident in the Tissue-Specific Poeciliopsis prolifica transcriptome.</title>
        <authorList>
            <person name="Jue N.K."/>
            <person name="Foley R.J."/>
            <person name="Obergfell C."/>
            <person name="Reznick D.N."/>
            <person name="O'Neill R.J."/>
            <person name="O'Neill M.J."/>
        </authorList>
    </citation>
    <scope>NUCLEOTIDE SEQUENCE</scope>
</reference>
<dbReference type="EMBL" id="GBYX01476153">
    <property type="protein sequence ID" value="JAO05524.1"/>
    <property type="molecule type" value="Transcribed_RNA"/>
</dbReference>
<accession>A0A0S7EK15</accession>
<feature type="non-terminal residue" evidence="1">
    <location>
        <position position="118"/>
    </location>
</feature>
<sequence>MSCGSPQRILSASHSFRLISHWLSFLPRSAPTPVCKKFHSEIHPVAMETAFTRSPTDGGCGCCSNLSVRQCVARQQVTCRYLATTPLQEPDNPLNLSLAPSPATSHFLFFLSAPPVLP</sequence>
<evidence type="ECO:0000313" key="1">
    <source>
        <dbReference type="EMBL" id="JAO05524.1"/>
    </source>
</evidence>
<name>A0A0S7EK15_9TELE</name>
<protein>
    <submittedName>
        <fullName evidence="1">PPUP8785</fullName>
    </submittedName>
</protein>
<dbReference type="AlphaFoldDB" id="A0A0S7EK15"/>
<gene>
    <name evidence="1" type="primary">PPUP8785</name>
</gene>
<organism evidence="1">
    <name type="scientific">Poeciliopsis prolifica</name>
    <name type="common">blackstripe livebearer</name>
    <dbReference type="NCBI Taxonomy" id="188132"/>
    <lineage>
        <taxon>Eukaryota</taxon>
        <taxon>Metazoa</taxon>
        <taxon>Chordata</taxon>
        <taxon>Craniata</taxon>
        <taxon>Vertebrata</taxon>
        <taxon>Euteleostomi</taxon>
        <taxon>Actinopterygii</taxon>
        <taxon>Neopterygii</taxon>
        <taxon>Teleostei</taxon>
        <taxon>Neoteleostei</taxon>
        <taxon>Acanthomorphata</taxon>
        <taxon>Ovalentaria</taxon>
        <taxon>Atherinomorphae</taxon>
        <taxon>Cyprinodontiformes</taxon>
        <taxon>Poeciliidae</taxon>
        <taxon>Poeciliinae</taxon>
        <taxon>Poeciliopsis</taxon>
    </lineage>
</organism>
<proteinExistence type="predicted"/>